<feature type="coiled-coil region" evidence="1">
    <location>
        <begin position="65"/>
        <end position="113"/>
    </location>
</feature>
<evidence type="ECO:0000313" key="3">
    <source>
        <dbReference type="EMBL" id="KAJ6712800.1"/>
    </source>
</evidence>
<protein>
    <submittedName>
        <fullName evidence="3">Uncharacterized protein</fullName>
    </submittedName>
</protein>
<evidence type="ECO:0000256" key="1">
    <source>
        <dbReference type="SAM" id="Coils"/>
    </source>
</evidence>
<keyword evidence="1" id="KW-0175">Coiled coil</keyword>
<sequence length="170" mass="19817">MHLDLFLRDQVRSGCPNRAARYYSMDNHGMPSSKPAKINTKRDGHLLGRSQQQKGKKRKSDGELAKDLKKMKEGLKQDLKNLDKEIAQLSNIVENQENLMNDLSNQLMELGYEELEQLNEKFAILCPGPNWDVYMSETEEPVDIISLLKYRSQMLDRRIQLLYEMVFKLL</sequence>
<dbReference type="EMBL" id="JAPFFK010000015">
    <property type="protein sequence ID" value="KAJ6712800.1"/>
    <property type="molecule type" value="Genomic_DNA"/>
</dbReference>
<reference evidence="3" key="2">
    <citation type="journal article" date="2023" name="Int. J. Mol. Sci.">
        <title>De Novo Assembly and Annotation of 11 Diverse Shrub Willow (Salix) Genomes Reveals Novel Gene Organization in Sex-Linked Regions.</title>
        <authorList>
            <person name="Hyden B."/>
            <person name="Feng K."/>
            <person name="Yates T.B."/>
            <person name="Jawdy S."/>
            <person name="Cereghino C."/>
            <person name="Smart L.B."/>
            <person name="Muchero W."/>
        </authorList>
    </citation>
    <scope>NUCLEOTIDE SEQUENCE</scope>
    <source>
        <tissue evidence="3">Shoot tip</tissue>
    </source>
</reference>
<proteinExistence type="predicted"/>
<dbReference type="OrthoDB" id="845139at2759"/>
<reference evidence="3" key="1">
    <citation type="submission" date="2022-11" db="EMBL/GenBank/DDBJ databases">
        <authorList>
            <person name="Hyden B.L."/>
            <person name="Feng K."/>
            <person name="Yates T."/>
            <person name="Jawdy S."/>
            <person name="Smart L.B."/>
            <person name="Muchero W."/>
        </authorList>
    </citation>
    <scope>NUCLEOTIDE SEQUENCE</scope>
    <source>
        <tissue evidence="3">Shoot tip</tissue>
    </source>
</reference>
<comment type="caution">
    <text evidence="3">The sequence shown here is derived from an EMBL/GenBank/DDBJ whole genome shotgun (WGS) entry which is preliminary data.</text>
</comment>
<name>A0A9Q0YWL5_SALPP</name>
<dbReference type="Proteomes" id="UP001151532">
    <property type="component" value="Chromosome 1"/>
</dbReference>
<keyword evidence="4" id="KW-1185">Reference proteome</keyword>
<dbReference type="AlphaFoldDB" id="A0A9Q0YWL5"/>
<feature type="region of interest" description="Disordered" evidence="2">
    <location>
        <begin position="23"/>
        <end position="63"/>
    </location>
</feature>
<evidence type="ECO:0000313" key="4">
    <source>
        <dbReference type="Proteomes" id="UP001151532"/>
    </source>
</evidence>
<evidence type="ECO:0000256" key="2">
    <source>
        <dbReference type="SAM" id="MobiDB-lite"/>
    </source>
</evidence>
<gene>
    <name evidence="3" type="ORF">OIU79_008906</name>
</gene>
<organism evidence="3 4">
    <name type="scientific">Salix purpurea</name>
    <name type="common">Purple osier willow</name>
    <dbReference type="NCBI Taxonomy" id="77065"/>
    <lineage>
        <taxon>Eukaryota</taxon>
        <taxon>Viridiplantae</taxon>
        <taxon>Streptophyta</taxon>
        <taxon>Embryophyta</taxon>
        <taxon>Tracheophyta</taxon>
        <taxon>Spermatophyta</taxon>
        <taxon>Magnoliopsida</taxon>
        <taxon>eudicotyledons</taxon>
        <taxon>Gunneridae</taxon>
        <taxon>Pentapetalae</taxon>
        <taxon>rosids</taxon>
        <taxon>fabids</taxon>
        <taxon>Malpighiales</taxon>
        <taxon>Salicaceae</taxon>
        <taxon>Saliceae</taxon>
        <taxon>Salix</taxon>
    </lineage>
</organism>
<accession>A0A9Q0YWL5</accession>